<accession>A0ABS7AUV7</accession>
<evidence type="ECO:0008006" key="4">
    <source>
        <dbReference type="Google" id="ProtNLM"/>
    </source>
</evidence>
<feature type="transmembrane region" description="Helical" evidence="1">
    <location>
        <begin position="219"/>
        <end position="238"/>
    </location>
</feature>
<proteinExistence type="predicted"/>
<comment type="caution">
    <text evidence="2">The sequence shown here is derived from an EMBL/GenBank/DDBJ whole genome shotgun (WGS) entry which is preliminary data.</text>
</comment>
<evidence type="ECO:0000256" key="1">
    <source>
        <dbReference type="SAM" id="Phobius"/>
    </source>
</evidence>
<feature type="transmembrane region" description="Helical" evidence="1">
    <location>
        <begin position="244"/>
        <end position="259"/>
    </location>
</feature>
<dbReference type="RefSeq" id="WP_219781140.1">
    <property type="nucleotide sequence ID" value="NZ_JAHXPT010000017.1"/>
</dbReference>
<protein>
    <recommendedName>
        <fullName evidence="4">SMODS and SLOG-associating 2TM effector domain-containing protein</fullName>
    </recommendedName>
</protein>
<dbReference type="Proteomes" id="UP001519921">
    <property type="component" value="Unassembled WGS sequence"/>
</dbReference>
<keyword evidence="1" id="KW-0472">Membrane</keyword>
<keyword evidence="1" id="KW-1133">Transmembrane helix</keyword>
<evidence type="ECO:0000313" key="2">
    <source>
        <dbReference type="EMBL" id="MBW6411676.1"/>
    </source>
</evidence>
<feature type="transmembrane region" description="Helical" evidence="1">
    <location>
        <begin position="21"/>
        <end position="46"/>
    </location>
</feature>
<sequence>MNNKKSLIKKIKMYSRIKTFGVLPFSIMAIVSTVFFTIFTILSTWINISGMLIKILSFCMMSGLIVPILALSISERIRNNLIIESESNQEVFTKYLELFAKNEVKSNLIYYDLVDLFRSFVTKTYMHENKNEEISHFQNANNCMYRILQDNSNKGLANKFVYDNRQGFSKLCAEFIKYYNDNESGSEYKLDGALYNLYLKIKFTDNVVGIEKRQWDFHLIVRITKIILLLGCVSTYFFPQFNSWIFNLVAIILLLLDIIEKPKNY</sequence>
<keyword evidence="3" id="KW-1185">Reference proteome</keyword>
<feature type="transmembrane region" description="Helical" evidence="1">
    <location>
        <begin position="52"/>
        <end position="73"/>
    </location>
</feature>
<name>A0ABS7AUV7_9CLOT</name>
<organism evidence="2 3">
    <name type="scientific">Clostridium weizhouense</name>
    <dbReference type="NCBI Taxonomy" id="2859781"/>
    <lineage>
        <taxon>Bacteria</taxon>
        <taxon>Bacillati</taxon>
        <taxon>Bacillota</taxon>
        <taxon>Clostridia</taxon>
        <taxon>Eubacteriales</taxon>
        <taxon>Clostridiaceae</taxon>
        <taxon>Clostridium</taxon>
    </lineage>
</organism>
<gene>
    <name evidence="2" type="ORF">KYD98_16465</name>
</gene>
<evidence type="ECO:0000313" key="3">
    <source>
        <dbReference type="Proteomes" id="UP001519921"/>
    </source>
</evidence>
<keyword evidence="1" id="KW-0812">Transmembrane</keyword>
<reference evidence="2 3" key="1">
    <citation type="submission" date="2021-07" db="EMBL/GenBank/DDBJ databases">
        <title>Clostridium weizhouense sp. nov., an anaerobic bacterium isolated from activated sludge of Petroleum wastewater.</title>
        <authorList>
            <person name="Li Q."/>
        </authorList>
    </citation>
    <scope>NUCLEOTIDE SEQUENCE [LARGE SCALE GENOMIC DNA]</scope>
    <source>
        <strain evidence="2 3">YB-6</strain>
    </source>
</reference>
<dbReference type="EMBL" id="JAHXPT010000017">
    <property type="protein sequence ID" value="MBW6411676.1"/>
    <property type="molecule type" value="Genomic_DNA"/>
</dbReference>